<dbReference type="OrthoDB" id="17410at2759"/>
<dbReference type="VEuPathDB" id="TrichDB:TVAGG3_0491020"/>
<feature type="region of interest" description="Disordered" evidence="5">
    <location>
        <begin position="85"/>
        <end position="106"/>
    </location>
</feature>
<dbReference type="PRINTS" id="PR00320">
    <property type="entry name" value="GPROTEINBRPT"/>
</dbReference>
<dbReference type="KEGG" id="tva:4763694"/>
<evidence type="ECO:0000256" key="2">
    <source>
        <dbReference type="ARBA" id="ARBA00022737"/>
    </source>
</evidence>
<dbReference type="InterPro" id="IPR036322">
    <property type="entry name" value="WD40_repeat_dom_sf"/>
</dbReference>
<evidence type="ECO:0000256" key="3">
    <source>
        <dbReference type="PROSITE-ProRule" id="PRU00221"/>
    </source>
</evidence>
<dbReference type="STRING" id="5722.A2ENF3"/>
<dbReference type="RefSeq" id="XP_001318046.1">
    <property type="nucleotide sequence ID" value="XM_001318011.1"/>
</dbReference>
<keyword evidence="7" id="KW-1185">Reference proteome</keyword>
<evidence type="ECO:0000313" key="7">
    <source>
        <dbReference type="Proteomes" id="UP000001542"/>
    </source>
</evidence>
<dbReference type="SMR" id="A2ENF3"/>
<keyword evidence="4" id="KW-0175">Coiled coil</keyword>
<dbReference type="EMBL" id="DS113439">
    <property type="protein sequence ID" value="EAY05823.1"/>
    <property type="molecule type" value="Genomic_DNA"/>
</dbReference>
<dbReference type="PROSITE" id="PS50082">
    <property type="entry name" value="WD_REPEATS_2"/>
    <property type="match status" value="4"/>
</dbReference>
<dbReference type="AlphaFoldDB" id="A2ENF3"/>
<reference evidence="6" key="2">
    <citation type="journal article" date="2007" name="Science">
        <title>Draft genome sequence of the sexually transmitted pathogen Trichomonas vaginalis.</title>
        <authorList>
            <person name="Carlton J.M."/>
            <person name="Hirt R.P."/>
            <person name="Silva J.C."/>
            <person name="Delcher A.L."/>
            <person name="Schatz M."/>
            <person name="Zhao Q."/>
            <person name="Wortman J.R."/>
            <person name="Bidwell S.L."/>
            <person name="Alsmark U.C.M."/>
            <person name="Besteiro S."/>
            <person name="Sicheritz-Ponten T."/>
            <person name="Noel C.J."/>
            <person name="Dacks J.B."/>
            <person name="Foster P.G."/>
            <person name="Simillion C."/>
            <person name="Van de Peer Y."/>
            <person name="Miranda-Saavedra D."/>
            <person name="Barton G.J."/>
            <person name="Westrop G.D."/>
            <person name="Mueller S."/>
            <person name="Dessi D."/>
            <person name="Fiori P.L."/>
            <person name="Ren Q."/>
            <person name="Paulsen I."/>
            <person name="Zhang H."/>
            <person name="Bastida-Corcuera F.D."/>
            <person name="Simoes-Barbosa A."/>
            <person name="Brown M.T."/>
            <person name="Hayes R.D."/>
            <person name="Mukherjee M."/>
            <person name="Okumura C.Y."/>
            <person name="Schneider R."/>
            <person name="Smith A.J."/>
            <person name="Vanacova S."/>
            <person name="Villalvazo M."/>
            <person name="Haas B.J."/>
            <person name="Pertea M."/>
            <person name="Feldblyum T.V."/>
            <person name="Utterback T.R."/>
            <person name="Shu C.L."/>
            <person name="Osoegawa K."/>
            <person name="de Jong P.J."/>
            <person name="Hrdy I."/>
            <person name="Horvathova L."/>
            <person name="Zubacova Z."/>
            <person name="Dolezal P."/>
            <person name="Malik S.B."/>
            <person name="Logsdon J.M. Jr."/>
            <person name="Henze K."/>
            <person name="Gupta A."/>
            <person name="Wang C.C."/>
            <person name="Dunne R.L."/>
            <person name="Upcroft J.A."/>
            <person name="Upcroft P."/>
            <person name="White O."/>
            <person name="Salzberg S.L."/>
            <person name="Tang P."/>
            <person name="Chiu C.-H."/>
            <person name="Lee Y.-S."/>
            <person name="Embley T.M."/>
            <person name="Coombs G.H."/>
            <person name="Mottram J.C."/>
            <person name="Tachezy J."/>
            <person name="Fraser-Liggett C.M."/>
            <person name="Johnson P.J."/>
        </authorList>
    </citation>
    <scope>NUCLEOTIDE SEQUENCE [LARGE SCALE GENOMIC DNA]</scope>
    <source>
        <strain evidence="6">G3</strain>
    </source>
</reference>
<keyword evidence="2" id="KW-0677">Repeat</keyword>
<accession>A2ENF3</accession>
<dbReference type="Gene3D" id="2.130.10.10">
    <property type="entry name" value="YVTN repeat-like/Quinoprotein amine dehydrogenase"/>
    <property type="match status" value="1"/>
</dbReference>
<dbReference type="PANTHER" id="PTHR19848">
    <property type="entry name" value="WD40 REPEAT PROTEIN"/>
    <property type="match status" value="1"/>
</dbReference>
<keyword evidence="1 3" id="KW-0853">WD repeat</keyword>
<dbReference type="Proteomes" id="UP000001542">
    <property type="component" value="Unassembled WGS sequence"/>
</dbReference>
<evidence type="ECO:0000256" key="5">
    <source>
        <dbReference type="SAM" id="MobiDB-lite"/>
    </source>
</evidence>
<feature type="compositionally biased region" description="Low complexity" evidence="5">
    <location>
        <begin position="97"/>
        <end position="106"/>
    </location>
</feature>
<dbReference type="SUPFAM" id="SSF50978">
    <property type="entry name" value="WD40 repeat-like"/>
    <property type="match status" value="1"/>
</dbReference>
<evidence type="ECO:0000256" key="1">
    <source>
        <dbReference type="ARBA" id="ARBA00022574"/>
    </source>
</evidence>
<feature type="repeat" description="WD" evidence="3">
    <location>
        <begin position="228"/>
        <end position="269"/>
    </location>
</feature>
<organism evidence="6 7">
    <name type="scientific">Trichomonas vaginalis (strain ATCC PRA-98 / G3)</name>
    <dbReference type="NCBI Taxonomy" id="412133"/>
    <lineage>
        <taxon>Eukaryota</taxon>
        <taxon>Metamonada</taxon>
        <taxon>Parabasalia</taxon>
        <taxon>Trichomonadida</taxon>
        <taxon>Trichomonadidae</taxon>
        <taxon>Trichomonas</taxon>
    </lineage>
</organism>
<dbReference type="VEuPathDB" id="TrichDB:TVAG_202810"/>
<evidence type="ECO:0000256" key="4">
    <source>
        <dbReference type="SAM" id="Coils"/>
    </source>
</evidence>
<feature type="coiled-coil region" evidence="4">
    <location>
        <begin position="29"/>
        <end position="77"/>
    </location>
</feature>
<proteinExistence type="predicted"/>
<feature type="repeat" description="WD" evidence="3">
    <location>
        <begin position="356"/>
        <end position="397"/>
    </location>
</feature>
<feature type="repeat" description="WD" evidence="3">
    <location>
        <begin position="313"/>
        <end position="354"/>
    </location>
</feature>
<name>A2ENF3_TRIV3</name>
<reference evidence="6" key="1">
    <citation type="submission" date="2006-10" db="EMBL/GenBank/DDBJ databases">
        <authorList>
            <person name="Amadeo P."/>
            <person name="Zhao Q."/>
            <person name="Wortman J."/>
            <person name="Fraser-Liggett C."/>
            <person name="Carlton J."/>
        </authorList>
    </citation>
    <scope>NUCLEOTIDE SEQUENCE</scope>
    <source>
        <strain evidence="6">G3</strain>
    </source>
</reference>
<dbReference type="InterPro" id="IPR015943">
    <property type="entry name" value="WD40/YVTN_repeat-like_dom_sf"/>
</dbReference>
<dbReference type="SMART" id="SM00320">
    <property type="entry name" value="WD40"/>
    <property type="match status" value="5"/>
</dbReference>
<dbReference type="Pfam" id="PF00400">
    <property type="entry name" value="WD40"/>
    <property type="match status" value="4"/>
</dbReference>
<dbReference type="InterPro" id="IPR001680">
    <property type="entry name" value="WD40_rpt"/>
</dbReference>
<dbReference type="PROSITE" id="PS50294">
    <property type="entry name" value="WD_REPEATS_REGION"/>
    <property type="match status" value="4"/>
</dbReference>
<dbReference type="CDD" id="cd00200">
    <property type="entry name" value="WD40"/>
    <property type="match status" value="1"/>
</dbReference>
<gene>
    <name evidence="6" type="ORF">TVAG_202810</name>
</gene>
<feature type="repeat" description="WD" evidence="3">
    <location>
        <begin position="398"/>
        <end position="434"/>
    </location>
</feature>
<sequence length="434" mass="47591">MTAQQLYAKIETPISLPNNGITDSMLSKITRFRSSIDQIKEENLDLERMRDQYIIHLQQCQEDHEILRNIYKSLKQKLDRATLSLDSGGGQNRGADDQQAQQATGNAAAASQDALAIKPYNPEVKFLNTTPGLNVTLKGAFMVDDIICAVAYNKQGTQIAFSAGTSLFVLDSAAGKLVTQIDLPPPEKPASSSRAIAFSPDGNYIALSVAPFYIYIVNIQEKAIKKTLTGGTLEISSLLYNSEGTLLISGNFDGSIIVWDTANYTEKKRIPPKDKDSAIVGIATSPEDSYYAVASSAGKFTIYTSEFENTTSFDAHKENMLGIAVSPLDETIATVSQDMTVKVWVLRVVATLKSELKGHTDYTLTACFSPDTPLLFSGSKDQTIRIWNYKKGELKTTIAAHVNTVFSIAHHPKSNQFVSVGGDHMCCIWEYNEQ</sequence>
<dbReference type="InParanoid" id="A2ENF3"/>
<dbReference type="InterPro" id="IPR020472">
    <property type="entry name" value="WD40_PAC1"/>
</dbReference>
<dbReference type="PANTHER" id="PTHR19848:SF8">
    <property type="entry name" value="F-BOX AND WD REPEAT DOMAIN CONTAINING 7"/>
    <property type="match status" value="1"/>
</dbReference>
<protein>
    <submittedName>
        <fullName evidence="6">Uncharacterized protein</fullName>
    </submittedName>
</protein>
<evidence type="ECO:0000313" key="6">
    <source>
        <dbReference type="EMBL" id="EAY05823.1"/>
    </source>
</evidence>
<dbReference type="eggNOG" id="KOG0266">
    <property type="taxonomic scope" value="Eukaryota"/>
</dbReference>